<gene>
    <name evidence="1" type="ORF">Cco03nite_21100</name>
</gene>
<dbReference type="Proteomes" id="UP000630887">
    <property type="component" value="Unassembled WGS sequence"/>
</dbReference>
<reference evidence="1 2" key="1">
    <citation type="submission" date="2021-01" db="EMBL/GenBank/DDBJ databases">
        <title>Whole genome shotgun sequence of Catellatospora coxensis NBRC 107359.</title>
        <authorList>
            <person name="Komaki H."/>
            <person name="Tamura T."/>
        </authorList>
    </citation>
    <scope>NUCLEOTIDE SEQUENCE [LARGE SCALE GENOMIC DNA]</scope>
    <source>
        <strain evidence="1 2">NBRC 107359</strain>
    </source>
</reference>
<dbReference type="Gene3D" id="3.40.50.300">
    <property type="entry name" value="P-loop containing nucleotide triphosphate hydrolases"/>
    <property type="match status" value="1"/>
</dbReference>
<keyword evidence="2" id="KW-1185">Reference proteome</keyword>
<protein>
    <submittedName>
        <fullName evidence="1">Uncharacterized protein</fullName>
    </submittedName>
</protein>
<dbReference type="EMBL" id="BONI01000014">
    <property type="protein sequence ID" value="GIG05410.1"/>
    <property type="molecule type" value="Genomic_DNA"/>
</dbReference>
<evidence type="ECO:0000313" key="2">
    <source>
        <dbReference type="Proteomes" id="UP000630887"/>
    </source>
</evidence>
<name>A0A8J3L0C5_9ACTN</name>
<accession>A0A8J3L0C5</accession>
<proteinExistence type="predicted"/>
<dbReference type="SUPFAM" id="SSF52540">
    <property type="entry name" value="P-loop containing nucleoside triphosphate hydrolases"/>
    <property type="match status" value="1"/>
</dbReference>
<sequence>MRSALARRLSHVYWIGGSSGSGKTTIARCLAGRHGLGVYDTDAVMPVHARRMPADTAPYLGRFAAMDMDERWVDRTPDEMLQTFHWYHGEGFDEIVTDLLQLPTSRPVVAEGFRLLPDLVKPLLTDTRHAVWLLATPPFRQAAFDARGGTAWGFVAKTRDPQRALRNVLQRDAMFTDRLARQTTDLGLTALRVDTGTRENDLAHRVAAEFGLHV</sequence>
<organism evidence="1 2">
    <name type="scientific">Catellatospora coxensis</name>
    <dbReference type="NCBI Taxonomy" id="310354"/>
    <lineage>
        <taxon>Bacteria</taxon>
        <taxon>Bacillati</taxon>
        <taxon>Actinomycetota</taxon>
        <taxon>Actinomycetes</taxon>
        <taxon>Micromonosporales</taxon>
        <taxon>Micromonosporaceae</taxon>
        <taxon>Catellatospora</taxon>
    </lineage>
</organism>
<evidence type="ECO:0000313" key="1">
    <source>
        <dbReference type="EMBL" id="GIG05410.1"/>
    </source>
</evidence>
<dbReference type="RefSeq" id="WP_239167272.1">
    <property type="nucleotide sequence ID" value="NZ_BAAALC010000021.1"/>
</dbReference>
<comment type="caution">
    <text evidence="1">The sequence shown here is derived from an EMBL/GenBank/DDBJ whole genome shotgun (WGS) entry which is preliminary data.</text>
</comment>
<dbReference type="InterPro" id="IPR027417">
    <property type="entry name" value="P-loop_NTPase"/>
</dbReference>
<dbReference type="AlphaFoldDB" id="A0A8J3L0C5"/>